<dbReference type="PANTHER" id="PTHR38447">
    <property type="entry name" value="TRANSCRIPTION FACTOR YDEB-RELATED"/>
    <property type="match status" value="1"/>
</dbReference>
<dbReference type="Pfam" id="PF21095">
    <property type="entry name" value="CarD_C"/>
    <property type="match status" value="1"/>
</dbReference>
<evidence type="ECO:0000259" key="1">
    <source>
        <dbReference type="SMART" id="SM01058"/>
    </source>
</evidence>
<dbReference type="InterPro" id="IPR036101">
    <property type="entry name" value="CarD-like/TRCF_RID_sf"/>
</dbReference>
<sequence length="167" mass="19875">MREKKHNEFKVGEIVVYPKHGVGEIMRIESMKLSNIKSKYYVVKMEQAKLTIRVPLEKQQEVGLRKISSKKNIEEVYNILKSKPKIRRIMWSRRAQEYDAKIYSGDPIKIAEVIRDLFRKNNQPEQSYSERQMFQMALERLAREVAAVEKTDYFQATEKIENTLYNK</sequence>
<proteinExistence type="predicted"/>
<accession>A0A381YXY2</accession>
<dbReference type="Pfam" id="PF02559">
    <property type="entry name" value="CarD_TRCF_RID"/>
    <property type="match status" value="1"/>
</dbReference>
<dbReference type="SUPFAM" id="SSF141259">
    <property type="entry name" value="CarD-like"/>
    <property type="match status" value="1"/>
</dbReference>
<evidence type="ECO:0000313" key="2">
    <source>
        <dbReference type="EMBL" id="SVA81810.1"/>
    </source>
</evidence>
<dbReference type="GO" id="GO:0009303">
    <property type="term" value="P:rRNA transcription"/>
    <property type="evidence" value="ECO:0007669"/>
    <property type="project" value="TreeGrafter"/>
</dbReference>
<dbReference type="EMBL" id="UINC01019329">
    <property type="protein sequence ID" value="SVA81810.1"/>
    <property type="molecule type" value="Genomic_DNA"/>
</dbReference>
<dbReference type="InterPro" id="IPR042215">
    <property type="entry name" value="CarD-like_C"/>
</dbReference>
<feature type="domain" description="CarD-like/TRCF RNAP-interacting" evidence="1">
    <location>
        <begin position="8"/>
        <end position="118"/>
    </location>
</feature>
<dbReference type="InterPro" id="IPR048792">
    <property type="entry name" value="CarD_C"/>
</dbReference>
<dbReference type="Gene3D" id="1.20.58.1290">
    <property type="entry name" value="CarD-like, C-terminal domain"/>
    <property type="match status" value="1"/>
</dbReference>
<dbReference type="InterPro" id="IPR052531">
    <property type="entry name" value="CarD-like_regulator"/>
</dbReference>
<dbReference type="InterPro" id="IPR003711">
    <property type="entry name" value="CarD-like/TRCF_RID"/>
</dbReference>
<dbReference type="Gene3D" id="2.40.10.170">
    <property type="match status" value="1"/>
</dbReference>
<name>A0A381YXY2_9ZZZZ</name>
<reference evidence="2" key="1">
    <citation type="submission" date="2018-05" db="EMBL/GenBank/DDBJ databases">
        <authorList>
            <person name="Lanie J.A."/>
            <person name="Ng W.-L."/>
            <person name="Kazmierczak K.M."/>
            <person name="Andrzejewski T.M."/>
            <person name="Davidsen T.M."/>
            <person name="Wayne K.J."/>
            <person name="Tettelin H."/>
            <person name="Glass J.I."/>
            <person name="Rusch D."/>
            <person name="Podicherti R."/>
            <person name="Tsui H.-C.T."/>
            <person name="Winkler M.E."/>
        </authorList>
    </citation>
    <scope>NUCLEOTIDE SEQUENCE</scope>
</reference>
<dbReference type="SMART" id="SM01058">
    <property type="entry name" value="CarD_TRCF"/>
    <property type="match status" value="1"/>
</dbReference>
<dbReference type="PANTHER" id="PTHR38447:SF1">
    <property type="entry name" value="RNA POLYMERASE-BINDING TRANSCRIPTION FACTOR CARD"/>
    <property type="match status" value="1"/>
</dbReference>
<dbReference type="AlphaFoldDB" id="A0A381YXY2"/>
<gene>
    <name evidence="2" type="ORF">METZ01_LOCUS134664</name>
</gene>
<protein>
    <recommendedName>
        <fullName evidence="1">CarD-like/TRCF RNAP-interacting domain-containing protein</fullName>
    </recommendedName>
</protein>
<organism evidence="2">
    <name type="scientific">marine metagenome</name>
    <dbReference type="NCBI Taxonomy" id="408172"/>
    <lineage>
        <taxon>unclassified sequences</taxon>
        <taxon>metagenomes</taxon>
        <taxon>ecological metagenomes</taxon>
    </lineage>
</organism>